<reference evidence="3 4" key="1">
    <citation type="submission" date="2019-07" db="EMBL/GenBank/DDBJ databases">
        <title>Allobacillus sp. nov. SKP isolated from shrimp paste of Euphausiacea.</title>
        <authorList>
            <person name="Kanchanasin P."/>
            <person name="Tanasupawat S."/>
            <person name="Shi W."/>
            <person name="Wu L."/>
            <person name="Ma J."/>
        </authorList>
    </citation>
    <scope>NUCLEOTIDE SEQUENCE [LARGE SCALE GENOMIC DNA]</scope>
    <source>
        <strain evidence="3 4">SKP4-8</strain>
    </source>
</reference>
<evidence type="ECO:0000313" key="3">
    <source>
        <dbReference type="EMBL" id="TSJ65332.1"/>
    </source>
</evidence>
<dbReference type="AlphaFoldDB" id="A0A556PLR6"/>
<comment type="caution">
    <text evidence="3">The sequence shown here is derived from an EMBL/GenBank/DDBJ whole genome shotgun (WGS) entry which is preliminary data.</text>
</comment>
<feature type="coiled-coil region" evidence="1">
    <location>
        <begin position="165"/>
        <end position="192"/>
    </location>
</feature>
<keyword evidence="4" id="KW-1185">Reference proteome</keyword>
<sequence>MSNKNKVFLVFGIFLLGLIIVIVTATYFGLQKDPERTEEVKVKAADYLDKHFTDEMEIVEVMYDNASIYEQFSYAAIVQPVNNPDFQFLVYPHRKTGEYTDSYVAEVWEDELEEFLMPRLKDKFGQNVIKELWLTYPKDIGDQLNISHDDIPSLKGQDTGVVIRLTLSRGEKDNDEEALEELLNEMKNELSIERGHFTLSFSEKSLFLKDKNINKNF</sequence>
<feature type="transmembrane region" description="Helical" evidence="2">
    <location>
        <begin position="7"/>
        <end position="30"/>
    </location>
</feature>
<protein>
    <submittedName>
        <fullName evidence="3">Uncharacterized protein</fullName>
    </submittedName>
</protein>
<evidence type="ECO:0000256" key="2">
    <source>
        <dbReference type="SAM" id="Phobius"/>
    </source>
</evidence>
<keyword evidence="2" id="KW-0812">Transmembrane</keyword>
<proteinExistence type="predicted"/>
<dbReference type="Proteomes" id="UP000316425">
    <property type="component" value="Unassembled WGS sequence"/>
</dbReference>
<evidence type="ECO:0000313" key="4">
    <source>
        <dbReference type="Proteomes" id="UP000316425"/>
    </source>
</evidence>
<accession>A0A556PLR6</accession>
<gene>
    <name evidence="3" type="ORF">FPQ13_07130</name>
</gene>
<dbReference type="OrthoDB" id="2351993at2"/>
<dbReference type="EMBL" id="VMHE01000010">
    <property type="protein sequence ID" value="TSJ65332.1"/>
    <property type="molecule type" value="Genomic_DNA"/>
</dbReference>
<keyword evidence="2" id="KW-0472">Membrane</keyword>
<dbReference type="RefSeq" id="WP_144088651.1">
    <property type="nucleotide sequence ID" value="NZ_VMHE01000010.1"/>
</dbReference>
<keyword evidence="2" id="KW-1133">Transmembrane helix</keyword>
<organism evidence="3 4">
    <name type="scientific">Allobacillus salarius</name>
    <dbReference type="NCBI Taxonomy" id="1955272"/>
    <lineage>
        <taxon>Bacteria</taxon>
        <taxon>Bacillati</taxon>
        <taxon>Bacillota</taxon>
        <taxon>Bacilli</taxon>
        <taxon>Bacillales</taxon>
        <taxon>Bacillaceae</taxon>
        <taxon>Allobacillus</taxon>
    </lineage>
</organism>
<evidence type="ECO:0000256" key="1">
    <source>
        <dbReference type="SAM" id="Coils"/>
    </source>
</evidence>
<keyword evidence="1" id="KW-0175">Coiled coil</keyword>
<name>A0A556PLR6_9BACI</name>